<evidence type="ECO:0000256" key="4">
    <source>
        <dbReference type="ARBA" id="ARBA00023002"/>
    </source>
</evidence>
<gene>
    <name evidence="8" type="ORF">GCM10022247_66390</name>
</gene>
<evidence type="ECO:0000256" key="7">
    <source>
        <dbReference type="RuleBase" id="RU000461"/>
    </source>
</evidence>
<proteinExistence type="inferred from homology"/>
<evidence type="ECO:0000313" key="8">
    <source>
        <dbReference type="EMBL" id="GAA4032055.1"/>
    </source>
</evidence>
<evidence type="ECO:0000256" key="3">
    <source>
        <dbReference type="ARBA" id="ARBA00022723"/>
    </source>
</evidence>
<dbReference type="InterPro" id="IPR001128">
    <property type="entry name" value="Cyt_P450"/>
</dbReference>
<accession>A0ABP7TXM5</accession>
<dbReference type="PRINTS" id="PR00385">
    <property type="entry name" value="P450"/>
</dbReference>
<keyword evidence="6 7" id="KW-0503">Monooxygenase</keyword>
<reference evidence="9" key="1">
    <citation type="journal article" date="2019" name="Int. J. Syst. Evol. Microbiol.">
        <title>The Global Catalogue of Microorganisms (GCM) 10K type strain sequencing project: providing services to taxonomists for standard genome sequencing and annotation.</title>
        <authorList>
            <consortium name="The Broad Institute Genomics Platform"/>
            <consortium name="The Broad Institute Genome Sequencing Center for Infectious Disease"/>
            <person name="Wu L."/>
            <person name="Ma J."/>
        </authorList>
    </citation>
    <scope>NUCLEOTIDE SEQUENCE [LARGE SCALE GENOMIC DNA]</scope>
    <source>
        <strain evidence="9">JCM 17342</strain>
    </source>
</reference>
<comment type="caution">
    <text evidence="8">The sequence shown here is derived from an EMBL/GenBank/DDBJ whole genome shotgun (WGS) entry which is preliminary data.</text>
</comment>
<evidence type="ECO:0000313" key="9">
    <source>
        <dbReference type="Proteomes" id="UP001501747"/>
    </source>
</evidence>
<keyword evidence="2 7" id="KW-0349">Heme</keyword>
<dbReference type="InterPro" id="IPR050196">
    <property type="entry name" value="Cytochrome_P450_Monoox"/>
</dbReference>
<name>A0ABP7TXM5_9PSEU</name>
<dbReference type="Gene3D" id="1.10.630.10">
    <property type="entry name" value="Cytochrome P450"/>
    <property type="match status" value="1"/>
</dbReference>
<keyword evidence="5 7" id="KW-0408">Iron</keyword>
<dbReference type="PROSITE" id="PS00086">
    <property type="entry name" value="CYTOCHROME_P450"/>
    <property type="match status" value="1"/>
</dbReference>
<comment type="similarity">
    <text evidence="1 7">Belongs to the cytochrome P450 family.</text>
</comment>
<dbReference type="PANTHER" id="PTHR24291">
    <property type="entry name" value="CYTOCHROME P450 FAMILY 4"/>
    <property type="match status" value="1"/>
</dbReference>
<organism evidence="8 9">
    <name type="scientific">Allokutzneria multivorans</name>
    <dbReference type="NCBI Taxonomy" id="1142134"/>
    <lineage>
        <taxon>Bacteria</taxon>
        <taxon>Bacillati</taxon>
        <taxon>Actinomycetota</taxon>
        <taxon>Actinomycetes</taxon>
        <taxon>Pseudonocardiales</taxon>
        <taxon>Pseudonocardiaceae</taxon>
        <taxon>Allokutzneria</taxon>
    </lineage>
</organism>
<keyword evidence="4 7" id="KW-0560">Oxidoreductase</keyword>
<dbReference type="RefSeq" id="WP_344883964.1">
    <property type="nucleotide sequence ID" value="NZ_BAABAL010000020.1"/>
</dbReference>
<keyword evidence="3 7" id="KW-0479">Metal-binding</keyword>
<dbReference type="InterPro" id="IPR036396">
    <property type="entry name" value="Cyt_P450_sf"/>
</dbReference>
<dbReference type="PRINTS" id="PR00463">
    <property type="entry name" value="EP450I"/>
</dbReference>
<evidence type="ECO:0000256" key="5">
    <source>
        <dbReference type="ARBA" id="ARBA00023004"/>
    </source>
</evidence>
<dbReference type="InterPro" id="IPR002401">
    <property type="entry name" value="Cyt_P450_E_grp-I"/>
</dbReference>
<protein>
    <submittedName>
        <fullName evidence="8">Cytochrome P450</fullName>
    </submittedName>
</protein>
<evidence type="ECO:0000256" key="1">
    <source>
        <dbReference type="ARBA" id="ARBA00010617"/>
    </source>
</evidence>
<dbReference type="EMBL" id="BAABAL010000020">
    <property type="protein sequence ID" value="GAA4032055.1"/>
    <property type="molecule type" value="Genomic_DNA"/>
</dbReference>
<dbReference type="InterPro" id="IPR017972">
    <property type="entry name" value="Cyt_P450_CS"/>
</dbReference>
<sequence length="448" mass="49587">METAAISAPTVPGRRFLAGHALSLLRNPLQFFRGLAPHGDVVRIGLGPRSAYVVTDPDVLHQMLISDAESYEQGLLSTVTKPLIGESTSTLSGEEHRKRRRMLAPAFRQQRVNGYTTLMSELSTAQSARWREGEPIALKGEMNDLALATGVRTLVAAESNQDTAREIRQLLPIFLKGLFRRLVLPGFVLDLIPTKGNRGFTTSAKRLRLVIAEAISTYRADATDQGDVLSILIRVRDDETGDSFTDSQIVDELIALLLAGAETTGNMLTFALQNLAHHPDAEARLHAELDGVLDGRPPTAEDVPRLVFLQRVVDETLRTYAPWMLTRRAARETVLGGVRIPKKAFMIYSPHLVCRDERWFPEPHRWNPDRWDPELSAPPRKRAWVPFGGGAHTCPGNLFARVEMIIHIATIASRWRLRPETDAPVAELGGAAVVAPADIPMIPTRRNA</sequence>
<dbReference type="Pfam" id="PF00067">
    <property type="entry name" value="p450"/>
    <property type="match status" value="1"/>
</dbReference>
<evidence type="ECO:0000256" key="2">
    <source>
        <dbReference type="ARBA" id="ARBA00022617"/>
    </source>
</evidence>
<dbReference type="Proteomes" id="UP001501747">
    <property type="component" value="Unassembled WGS sequence"/>
</dbReference>
<dbReference type="SUPFAM" id="SSF48264">
    <property type="entry name" value="Cytochrome P450"/>
    <property type="match status" value="1"/>
</dbReference>
<dbReference type="PANTHER" id="PTHR24291:SF50">
    <property type="entry name" value="BIFUNCTIONAL ALBAFLAVENONE MONOOXYGENASE_TERPENE SYNTHASE"/>
    <property type="match status" value="1"/>
</dbReference>
<keyword evidence="9" id="KW-1185">Reference proteome</keyword>
<evidence type="ECO:0000256" key="6">
    <source>
        <dbReference type="ARBA" id="ARBA00023033"/>
    </source>
</evidence>